<gene>
    <name evidence="2" type="ORF">FCK90_01060</name>
</gene>
<dbReference type="AlphaFoldDB" id="A0A5J5L259"/>
<keyword evidence="3" id="KW-1185">Reference proteome</keyword>
<name>A0A5J5L259_9MICC</name>
<reference evidence="2 3" key="1">
    <citation type="submission" date="2019-05" db="EMBL/GenBank/DDBJ databases">
        <title>Kocuria coralli sp. nov., a novel actinobacterium isolated from coral reef seawater.</title>
        <authorList>
            <person name="Li J."/>
        </authorList>
    </citation>
    <scope>NUCLEOTIDE SEQUENCE [LARGE SCALE GENOMIC DNA]</scope>
    <source>
        <strain evidence="2 3">SCSIO 13007</strain>
    </source>
</reference>
<sequence>MNRTPEQRRRRQRMGGVMFCVGIVLLFVASWAFPEGLIHVARASAGPDAVEMSARGWFTAIFGSIALVLSAVLIFLGFGMRQANGETASEEDRMLDEAWGEETMTDYDLGSFHPTRYGPRD</sequence>
<evidence type="ECO:0000256" key="1">
    <source>
        <dbReference type="SAM" id="Phobius"/>
    </source>
</evidence>
<evidence type="ECO:0000313" key="2">
    <source>
        <dbReference type="EMBL" id="KAA9395638.1"/>
    </source>
</evidence>
<keyword evidence="1" id="KW-1133">Transmembrane helix</keyword>
<comment type="caution">
    <text evidence="2">The sequence shown here is derived from an EMBL/GenBank/DDBJ whole genome shotgun (WGS) entry which is preliminary data.</text>
</comment>
<keyword evidence="1" id="KW-0472">Membrane</keyword>
<proteinExistence type="predicted"/>
<feature type="transmembrane region" description="Helical" evidence="1">
    <location>
        <begin position="56"/>
        <end position="78"/>
    </location>
</feature>
<protein>
    <submittedName>
        <fullName evidence="2">Uncharacterized protein</fullName>
    </submittedName>
</protein>
<evidence type="ECO:0000313" key="3">
    <source>
        <dbReference type="Proteomes" id="UP000325957"/>
    </source>
</evidence>
<dbReference type="OrthoDB" id="4879383at2"/>
<keyword evidence="1" id="KW-0812">Transmembrane</keyword>
<dbReference type="EMBL" id="SZWF01000001">
    <property type="protein sequence ID" value="KAA9395638.1"/>
    <property type="molecule type" value="Genomic_DNA"/>
</dbReference>
<accession>A0A5J5L259</accession>
<dbReference type="RefSeq" id="WP_158032445.1">
    <property type="nucleotide sequence ID" value="NZ_ML708610.1"/>
</dbReference>
<dbReference type="Proteomes" id="UP000325957">
    <property type="component" value="Unassembled WGS sequence"/>
</dbReference>
<organism evidence="2 3">
    <name type="scientific">Kocuria coralli</name>
    <dbReference type="NCBI Taxonomy" id="1461025"/>
    <lineage>
        <taxon>Bacteria</taxon>
        <taxon>Bacillati</taxon>
        <taxon>Actinomycetota</taxon>
        <taxon>Actinomycetes</taxon>
        <taxon>Micrococcales</taxon>
        <taxon>Micrococcaceae</taxon>
        <taxon>Kocuria</taxon>
    </lineage>
</organism>